<feature type="domain" description="TMEM205-like" evidence="9">
    <location>
        <begin position="147"/>
        <end position="228"/>
    </location>
</feature>
<dbReference type="Pfam" id="PF13664">
    <property type="entry name" value="DUF4149"/>
    <property type="match status" value="1"/>
</dbReference>
<evidence type="ECO:0000256" key="4">
    <source>
        <dbReference type="ARBA" id="ARBA00022692"/>
    </source>
</evidence>
<reference evidence="10" key="2">
    <citation type="submission" date="2025-08" db="UniProtKB">
        <authorList>
            <consortium name="Ensembl"/>
        </authorList>
    </citation>
    <scope>IDENTIFICATION</scope>
</reference>
<evidence type="ECO:0000256" key="7">
    <source>
        <dbReference type="SAM" id="MobiDB-lite"/>
    </source>
</evidence>
<evidence type="ECO:0000259" key="9">
    <source>
        <dbReference type="Pfam" id="PF13664"/>
    </source>
</evidence>
<feature type="transmembrane region" description="Helical" evidence="8">
    <location>
        <begin position="277"/>
        <end position="298"/>
    </location>
</feature>
<evidence type="ECO:0000313" key="11">
    <source>
        <dbReference type="Proteomes" id="UP000694387"/>
    </source>
</evidence>
<dbReference type="PANTHER" id="PTHR46916:SF2">
    <property type="entry name" value="TRANSMEMBRANE PROTEIN 205"/>
    <property type="match status" value="1"/>
</dbReference>
<comment type="subcellular location">
    <subcellularLocation>
        <location evidence="1">Membrane</location>
        <topology evidence="1">Multi-pass membrane protein</topology>
    </subcellularLocation>
</comment>
<evidence type="ECO:0000256" key="6">
    <source>
        <dbReference type="ARBA" id="ARBA00023136"/>
    </source>
</evidence>
<dbReference type="Proteomes" id="UP000694387">
    <property type="component" value="Chromosome 20"/>
</dbReference>
<dbReference type="AlphaFoldDB" id="A0A8C4LAC4"/>
<dbReference type="InterPro" id="IPR025423">
    <property type="entry name" value="TMEM205-like"/>
</dbReference>
<protein>
    <recommendedName>
        <fullName evidence="3">Transmembrane protein 205</fullName>
    </recommendedName>
</protein>
<evidence type="ECO:0000313" key="10">
    <source>
        <dbReference type="Ensembl" id="ENSEASP00005006214.2"/>
    </source>
</evidence>
<dbReference type="GeneTree" id="ENSGT00390000016298"/>
<feature type="transmembrane region" description="Helical" evidence="8">
    <location>
        <begin position="167"/>
        <end position="188"/>
    </location>
</feature>
<keyword evidence="4 8" id="KW-0812">Transmembrane</keyword>
<name>A0A8C4LAC4_EQUAS</name>
<evidence type="ECO:0000256" key="2">
    <source>
        <dbReference type="ARBA" id="ARBA00011001"/>
    </source>
</evidence>
<dbReference type="GO" id="GO:0016020">
    <property type="term" value="C:membrane"/>
    <property type="evidence" value="ECO:0007669"/>
    <property type="project" value="UniProtKB-SubCell"/>
</dbReference>
<sequence>MDKSPRGGGPPGWLLLVDSSISKRRYRRWQIYNPIGFGLSWEAGRVLGPTRGGGGGGPRATRERGSEAPSPVRLAPRIRPLVSDSWVLRVEPPFLGCCPWISAGLAATLAGSQGLKATGQRSSSEPAAASFPGLQDGGWRELGEPDSGFVLFRALPRHTFGLVQSKLFPFYFHISMACAFVSFCILAPQRAWAQLTFWEASQLFLTLLSLTLATINARWLEPRTTAAMWALQTVEKERGLGGEVPGSHQGADPYRQLRGQDPKYAALRQIFFQYHGLSAVCNLGCLVSNGLCLAALALRLGSL</sequence>
<accession>A0A8C4LAC4</accession>
<organism evidence="10 11">
    <name type="scientific">Equus asinus</name>
    <name type="common">Donkey</name>
    <name type="synonym">Equus africanus asinus</name>
    <dbReference type="NCBI Taxonomy" id="9793"/>
    <lineage>
        <taxon>Eukaryota</taxon>
        <taxon>Metazoa</taxon>
        <taxon>Chordata</taxon>
        <taxon>Craniata</taxon>
        <taxon>Vertebrata</taxon>
        <taxon>Euteleostomi</taxon>
        <taxon>Mammalia</taxon>
        <taxon>Eutheria</taxon>
        <taxon>Laurasiatheria</taxon>
        <taxon>Perissodactyla</taxon>
        <taxon>Equidae</taxon>
        <taxon>Equus</taxon>
    </lineage>
</organism>
<reference evidence="10" key="3">
    <citation type="submission" date="2025-09" db="UniProtKB">
        <authorList>
            <consortium name="Ensembl"/>
        </authorList>
    </citation>
    <scope>IDENTIFICATION</scope>
</reference>
<reference evidence="10 11" key="1">
    <citation type="journal article" date="2020" name="Nat. Commun.">
        <title>Donkey genomes provide new insights into domestication and selection for coat color.</title>
        <authorList>
            <person name="Wang"/>
            <person name="C."/>
            <person name="Li"/>
            <person name="H."/>
            <person name="Guo"/>
            <person name="Y."/>
            <person name="Huang"/>
            <person name="J."/>
            <person name="Sun"/>
            <person name="Y."/>
            <person name="Min"/>
            <person name="J."/>
            <person name="Wang"/>
            <person name="J."/>
            <person name="Fang"/>
            <person name="X."/>
            <person name="Zhao"/>
            <person name="Z."/>
            <person name="Wang"/>
            <person name="S."/>
            <person name="Zhang"/>
            <person name="Y."/>
            <person name="Liu"/>
            <person name="Q."/>
            <person name="Jiang"/>
            <person name="Q."/>
            <person name="Wang"/>
            <person name="X."/>
            <person name="Guo"/>
            <person name="Y."/>
            <person name="Yang"/>
            <person name="C."/>
            <person name="Wang"/>
            <person name="Y."/>
            <person name="Tian"/>
            <person name="F."/>
            <person name="Zhuang"/>
            <person name="G."/>
            <person name="Fan"/>
            <person name="Y."/>
            <person name="Gao"/>
            <person name="Q."/>
            <person name="Li"/>
            <person name="Y."/>
            <person name="Ju"/>
            <person name="Z."/>
            <person name="Li"/>
            <person name="J."/>
            <person name="Li"/>
            <person name="R."/>
            <person name="Hou"/>
            <person name="M."/>
            <person name="Yang"/>
            <person name="G."/>
            <person name="Liu"/>
            <person name="G."/>
            <person name="Liu"/>
            <person name="W."/>
            <person name="Guo"/>
            <person name="J."/>
            <person name="Pan"/>
            <person name="S."/>
            <person name="Fan"/>
            <person name="G."/>
            <person name="Zhang"/>
            <person name="W."/>
            <person name="Zhang"/>
            <person name="R."/>
            <person name="Yu"/>
            <person name="J."/>
            <person name="Zhang"/>
            <person name="X."/>
            <person name="Yin"/>
            <person name="Q."/>
            <person name="Ji"/>
            <person name="C."/>
            <person name="Jin"/>
            <person name="Y."/>
            <person name="Yue"/>
            <person name="G."/>
            <person name="Liu"/>
            <person name="M."/>
            <person name="Xu"/>
            <person name="J."/>
            <person name="Liu"/>
            <person name="S."/>
            <person name="Jordana"/>
            <person name="J."/>
            <person name="Noce"/>
            <person name="A."/>
            <person name="Amills"/>
            <person name="M."/>
            <person name="Wu"/>
            <person name="D.D."/>
            <person name="Li"/>
            <person name="S."/>
            <person name="Zhou"/>
            <person name="X. and Zhong"/>
            <person name="J."/>
        </authorList>
    </citation>
    <scope>NUCLEOTIDE SEQUENCE [LARGE SCALE GENOMIC DNA]</scope>
</reference>
<proteinExistence type="inferred from homology"/>
<feature type="region of interest" description="Disordered" evidence="7">
    <location>
        <begin position="117"/>
        <end position="138"/>
    </location>
</feature>
<evidence type="ECO:0000256" key="3">
    <source>
        <dbReference type="ARBA" id="ARBA00015041"/>
    </source>
</evidence>
<gene>
    <name evidence="10" type="primary">TMEM205</name>
</gene>
<keyword evidence="11" id="KW-1185">Reference proteome</keyword>
<dbReference type="PANTHER" id="PTHR46916">
    <property type="entry name" value="TRANSMEMBRANE PROTEIN 205"/>
    <property type="match status" value="1"/>
</dbReference>
<evidence type="ECO:0000256" key="8">
    <source>
        <dbReference type="SAM" id="Phobius"/>
    </source>
</evidence>
<dbReference type="Ensembl" id="ENSEAST00005006797.2">
    <property type="protein sequence ID" value="ENSEASP00005006214.2"/>
    <property type="gene ID" value="ENSEASG00005004599.2"/>
</dbReference>
<evidence type="ECO:0000256" key="5">
    <source>
        <dbReference type="ARBA" id="ARBA00022989"/>
    </source>
</evidence>
<keyword evidence="6 8" id="KW-0472">Membrane</keyword>
<feature type="region of interest" description="Disordered" evidence="7">
    <location>
        <begin position="48"/>
        <end position="71"/>
    </location>
</feature>
<keyword evidence="5 8" id="KW-1133">Transmembrane helix</keyword>
<evidence type="ECO:0000256" key="1">
    <source>
        <dbReference type="ARBA" id="ARBA00004141"/>
    </source>
</evidence>
<dbReference type="InterPro" id="IPR042623">
    <property type="entry name" value="TMEM205"/>
</dbReference>
<comment type="similarity">
    <text evidence="2">Belongs to the TMEM205 family.</text>
</comment>